<dbReference type="AlphaFoldDB" id="A0A553H028"/>
<dbReference type="Gene3D" id="3.40.50.1820">
    <property type="entry name" value="alpha/beta hydrolase"/>
    <property type="match status" value="1"/>
</dbReference>
<dbReference type="InterPro" id="IPR029058">
    <property type="entry name" value="AB_hydrolase_fold"/>
</dbReference>
<name>A0A553H028_9PSED</name>
<dbReference type="RefSeq" id="WP_143487850.1">
    <property type="nucleotide sequence ID" value="NZ_VJOY01000005.1"/>
</dbReference>
<sequence>MAETLVLLPGWALGPAALAPLADALRAAAPSLVVQVVALPDGPAPQAWLDRLDAVVPAGAWLAGWSLGGMLALHLAARRGADCPGMIGIASAPCFRARADWPAAMPAATFDAFRSACQEDAPATLRRFVSLVAQGAADPRGISRRLQAERPDLPMAVLNAGLALLADLDGREALQRYPGPRLHLFAEDDALVPAAAAEALAGLPGGGTVRCVPGVGHAWPLECPTEVADSLLAFLDEAGKGDRPHA</sequence>
<evidence type="ECO:0000313" key="3">
    <source>
        <dbReference type="Proteomes" id="UP000315235"/>
    </source>
</evidence>
<dbReference type="Proteomes" id="UP000315235">
    <property type="component" value="Unassembled WGS sequence"/>
</dbReference>
<protein>
    <submittedName>
        <fullName evidence="2">Alpha/beta fold hydrolase</fullName>
    </submittedName>
</protein>
<dbReference type="SUPFAM" id="SSF53474">
    <property type="entry name" value="alpha/beta-Hydrolases"/>
    <property type="match status" value="1"/>
</dbReference>
<accession>A0A553H028</accession>
<dbReference type="GO" id="GO:0016787">
    <property type="term" value="F:hydrolase activity"/>
    <property type="evidence" value="ECO:0007669"/>
    <property type="project" value="UniProtKB-KW"/>
</dbReference>
<reference evidence="2 3" key="1">
    <citation type="submission" date="2019-07" db="EMBL/GenBank/DDBJ databases">
        <title>Pseudomonas mangiferae sp. nov., isolated from bark of mango tree in Thailand.</title>
        <authorList>
            <person name="Srisuk N."/>
            <person name="Anurat P."/>
        </authorList>
    </citation>
    <scope>NUCLEOTIDE SEQUENCE [LARGE SCALE GENOMIC DNA]</scope>
    <source>
        <strain evidence="2 3">DMKU_BBB3-04</strain>
    </source>
</reference>
<feature type="domain" description="AB hydrolase-1" evidence="1">
    <location>
        <begin position="5"/>
        <end position="229"/>
    </location>
</feature>
<dbReference type="InterPro" id="IPR000073">
    <property type="entry name" value="AB_hydrolase_1"/>
</dbReference>
<comment type="caution">
    <text evidence="2">The sequence shown here is derived from an EMBL/GenBank/DDBJ whole genome shotgun (WGS) entry which is preliminary data.</text>
</comment>
<organism evidence="2 3">
    <name type="scientific">Pseudomonas mangiferae</name>
    <dbReference type="NCBI Taxonomy" id="2593654"/>
    <lineage>
        <taxon>Bacteria</taxon>
        <taxon>Pseudomonadati</taxon>
        <taxon>Pseudomonadota</taxon>
        <taxon>Gammaproteobacteria</taxon>
        <taxon>Pseudomonadales</taxon>
        <taxon>Pseudomonadaceae</taxon>
        <taxon>Pseudomonas</taxon>
    </lineage>
</organism>
<dbReference type="EMBL" id="VJOY01000005">
    <property type="protein sequence ID" value="TRX75114.1"/>
    <property type="molecule type" value="Genomic_DNA"/>
</dbReference>
<proteinExistence type="predicted"/>
<keyword evidence="3" id="KW-1185">Reference proteome</keyword>
<gene>
    <name evidence="2" type="ORF">FM069_08405</name>
</gene>
<keyword evidence="2" id="KW-0378">Hydrolase</keyword>
<evidence type="ECO:0000313" key="2">
    <source>
        <dbReference type="EMBL" id="TRX75114.1"/>
    </source>
</evidence>
<dbReference type="Pfam" id="PF12697">
    <property type="entry name" value="Abhydrolase_6"/>
    <property type="match status" value="1"/>
</dbReference>
<evidence type="ECO:0000259" key="1">
    <source>
        <dbReference type="Pfam" id="PF12697"/>
    </source>
</evidence>
<dbReference type="OrthoDB" id="9780744at2"/>